<feature type="region of interest" description="Disordered" evidence="1">
    <location>
        <begin position="1"/>
        <end position="25"/>
    </location>
</feature>
<dbReference type="AlphaFoldDB" id="A0A067TII9"/>
<feature type="compositionally biased region" description="Basic and acidic residues" evidence="1">
    <location>
        <begin position="139"/>
        <end position="148"/>
    </location>
</feature>
<evidence type="ECO:0000256" key="1">
    <source>
        <dbReference type="SAM" id="MobiDB-lite"/>
    </source>
</evidence>
<sequence>MSQGFVESIAAKCSGSSPNAGTSSVLLPVRKMSACGQMCKEEDGGEEDEGEGTYEEDGGEQHPIERLPLQLSRDKPAVRPTPSPAIIINLALVSSAGSTIVISPFQNASMPPPILKTIPYNGGSADPRASPRPHASPETSRKKVELASKEAMTNSTVRPYPLQLSKESLNRGNGGPPRL</sequence>
<dbReference type="HOGENOM" id="CLU_1503558_0_0_1"/>
<evidence type="ECO:0000313" key="2">
    <source>
        <dbReference type="EMBL" id="KDR79739.1"/>
    </source>
</evidence>
<proteinExistence type="predicted"/>
<dbReference type="Proteomes" id="UP000027222">
    <property type="component" value="Unassembled WGS sequence"/>
</dbReference>
<feature type="compositionally biased region" description="Polar residues" evidence="1">
    <location>
        <begin position="14"/>
        <end position="25"/>
    </location>
</feature>
<organism evidence="2 3">
    <name type="scientific">Galerina marginata (strain CBS 339.88)</name>
    <dbReference type="NCBI Taxonomy" id="685588"/>
    <lineage>
        <taxon>Eukaryota</taxon>
        <taxon>Fungi</taxon>
        <taxon>Dikarya</taxon>
        <taxon>Basidiomycota</taxon>
        <taxon>Agaricomycotina</taxon>
        <taxon>Agaricomycetes</taxon>
        <taxon>Agaricomycetidae</taxon>
        <taxon>Agaricales</taxon>
        <taxon>Agaricineae</taxon>
        <taxon>Strophariaceae</taxon>
        <taxon>Galerina</taxon>
    </lineage>
</organism>
<reference evidence="3" key="1">
    <citation type="journal article" date="2014" name="Proc. Natl. Acad. Sci. U.S.A.">
        <title>Extensive sampling of basidiomycete genomes demonstrates inadequacy of the white-rot/brown-rot paradigm for wood decay fungi.</title>
        <authorList>
            <person name="Riley R."/>
            <person name="Salamov A.A."/>
            <person name="Brown D.W."/>
            <person name="Nagy L.G."/>
            <person name="Floudas D."/>
            <person name="Held B.W."/>
            <person name="Levasseur A."/>
            <person name="Lombard V."/>
            <person name="Morin E."/>
            <person name="Otillar R."/>
            <person name="Lindquist E.A."/>
            <person name="Sun H."/>
            <person name="LaButti K.M."/>
            <person name="Schmutz J."/>
            <person name="Jabbour D."/>
            <person name="Luo H."/>
            <person name="Baker S.E."/>
            <person name="Pisabarro A.G."/>
            <person name="Walton J.D."/>
            <person name="Blanchette R.A."/>
            <person name="Henrissat B."/>
            <person name="Martin F."/>
            <person name="Cullen D."/>
            <person name="Hibbett D.S."/>
            <person name="Grigoriev I.V."/>
        </authorList>
    </citation>
    <scope>NUCLEOTIDE SEQUENCE [LARGE SCALE GENOMIC DNA]</scope>
    <source>
        <strain evidence="3">CBS 339.88</strain>
    </source>
</reference>
<gene>
    <name evidence="2" type="ORF">GALMADRAFT_136350</name>
</gene>
<keyword evidence="3" id="KW-1185">Reference proteome</keyword>
<feature type="region of interest" description="Disordered" evidence="1">
    <location>
        <begin position="38"/>
        <end position="81"/>
    </location>
</feature>
<protein>
    <submittedName>
        <fullName evidence="2">Uncharacterized protein</fullName>
    </submittedName>
</protein>
<feature type="region of interest" description="Disordered" evidence="1">
    <location>
        <begin position="116"/>
        <end position="179"/>
    </location>
</feature>
<name>A0A067TII9_GALM3</name>
<feature type="compositionally biased region" description="Acidic residues" evidence="1">
    <location>
        <begin position="43"/>
        <end position="58"/>
    </location>
</feature>
<evidence type="ECO:0000313" key="3">
    <source>
        <dbReference type="Proteomes" id="UP000027222"/>
    </source>
</evidence>
<accession>A0A067TII9</accession>
<dbReference type="EMBL" id="KL142372">
    <property type="protein sequence ID" value="KDR79739.1"/>
    <property type="molecule type" value="Genomic_DNA"/>
</dbReference>